<comment type="caution">
    <text evidence="1">The sequence shown here is derived from an EMBL/GenBank/DDBJ whole genome shotgun (WGS) entry which is preliminary data.</text>
</comment>
<dbReference type="Proteomes" id="UP000637906">
    <property type="component" value="Unassembled WGS sequence"/>
</dbReference>
<proteinExistence type="predicted"/>
<dbReference type="AlphaFoldDB" id="A0A8J3HQI7"/>
<accession>A0A8J3HQI7</accession>
<evidence type="ECO:0000313" key="2">
    <source>
        <dbReference type="Proteomes" id="UP000637906"/>
    </source>
</evidence>
<name>A0A8J3HQI7_9RICK</name>
<keyword evidence="2" id="KW-1185">Reference proteome</keyword>
<evidence type="ECO:0000313" key="1">
    <source>
        <dbReference type="EMBL" id="GHM60021.1"/>
    </source>
</evidence>
<gene>
    <name evidence="1" type="ORF">sL5_10140</name>
</gene>
<organism evidence="1 2">
    <name type="scientific">Candidatus Mesenet longicola</name>
    <dbReference type="NCBI Taxonomy" id="1892558"/>
    <lineage>
        <taxon>Bacteria</taxon>
        <taxon>Pseudomonadati</taxon>
        <taxon>Pseudomonadota</taxon>
        <taxon>Alphaproteobacteria</taxon>
        <taxon>Rickettsiales</taxon>
        <taxon>Anaplasmataceae</taxon>
        <taxon>Candidatus Mesenet</taxon>
    </lineage>
</organism>
<protein>
    <submittedName>
        <fullName evidence="1">Uncharacterized protein</fullName>
    </submittedName>
</protein>
<sequence length="266" mass="29754">MVKKDKSALSKVKFEVGKLNYNHLKAPKEYQEAQSGKEMYDSLNIVNNPTSFVINGNEVSARNILSKVQRSNSNENDYLSSLTEAFRKIFEGAGAKTPNESILKELITSGHKYESFVSMNALLGSNLSVKGGHYKKMHINCSDSNCVELKINSEGAFNICDEMVNPLPDSLVSLSSSLEFKLKAKNEEVEYTDGKLSLTLTPKSMEVEQDRSLFSKLVEAIKALLYKAFGKENVKEIKHDFKFYEPKSIINGPQVENINSKSPNIH</sequence>
<reference evidence="1 2" key="1">
    <citation type="journal article" date="2021" name="Microb. Ecol.">
        <title>Candidatus Mesenet longicola: Novel Endosymbionts of Brontispa longissima that Induce Cytoplasmic Incompatibility.</title>
        <authorList>
            <person name="Takano S."/>
            <person name="Gotoh Y."/>
            <person name="Hayashi T."/>
        </authorList>
    </citation>
    <scope>NUCLEOTIDE SEQUENCE [LARGE SCALE GENOMIC DNA]</scope>
    <source>
        <strain evidence="1">L5</strain>
    </source>
</reference>
<dbReference type="EMBL" id="BNGU01000058">
    <property type="protein sequence ID" value="GHM60021.1"/>
    <property type="molecule type" value="Genomic_DNA"/>
</dbReference>